<evidence type="ECO:0000256" key="3">
    <source>
        <dbReference type="ARBA" id="ARBA00012759"/>
    </source>
</evidence>
<keyword evidence="6" id="KW-0378">Hydrolase</keyword>
<dbReference type="Pfam" id="PF00443">
    <property type="entry name" value="UCH"/>
    <property type="match status" value="1"/>
</dbReference>
<dbReference type="OMA" id="PYCEKPE"/>
<comment type="catalytic activity">
    <reaction evidence="1">
        <text>Thiol-dependent hydrolysis of ester, thioester, amide, peptide and isopeptide bonds formed by the C-terminal Gly of ubiquitin (a 76-residue protein attached to proteins as an intracellular targeting signal).</text>
        <dbReference type="EC" id="3.4.19.12"/>
    </reaction>
</comment>
<dbReference type="SMART" id="SM00695">
    <property type="entry name" value="DUSP"/>
    <property type="match status" value="1"/>
</dbReference>
<dbReference type="GO" id="GO:0043596">
    <property type="term" value="C:nuclear replication fork"/>
    <property type="evidence" value="ECO:0007669"/>
    <property type="project" value="EnsemblFungi"/>
</dbReference>
<dbReference type="SUPFAM" id="SSF143791">
    <property type="entry name" value="DUSP-like"/>
    <property type="match status" value="1"/>
</dbReference>
<dbReference type="OrthoDB" id="292964at2759"/>
<dbReference type="KEGG" id="vpo:Kpol_2001p54"/>
<sequence>MSIEMDNDSTSDHSLSSISRRSSYLNVSDGDDVTGDVVPVESMASTAECLMNSKLDENIEVKPGLPEYPEITDEVIPSLPEQRHLVLQLAKEADVNAKEGDKVYIIPQRWYDNFMDPDIQDFNQIGSIDTNIICKDYDNFILNDYDVTPYLSIQESVFEKISSWYGLAPNSKPIVTCLIYDDQSGSLVTEYNRCIFRLHYLTEDSKTNQYRHHLSQANSIPFFTLSMLATVKELMSKILNVFYEKESHLDIEKTKFKVWFAKDSELNQNNSILNMSYKLDPYQFMSLPFLTRITEQNFGNTLKNLKIETGDFVIEIKQEGKNYHWLSNYFHYNALTPSRGNIGLNNLGNTCYMNSALQCLVHIPQLRDYFLYKVFEKEINLDNPLGYQGHVARSFAILIQNLFKDELLPSLSYSPTTFKSTVGHFNSMFSGYLQQDSQEFIAFLLDGLHEDLNRITNKPVVEKPSLKPEDDVSNQEVIKKLADDTWNSHLLRNDSIITDIFVGLYKSTLHCPECDNLSVTFDPYNDLTLPLPVDTKWNTKIKLFPQNSPPCIIEIEMEKTSTYQELKEYIANLVKMNPSDLYGFEIFNHQFYNSFDSDKSNSNYLPLKELISDADDIIFYEIKSSSPADMVVPVINTKLEEGFKNPRLFGVPFFVTLKEDELNNPAAIRKVIETSYTRLSGGFVEFPLLELTENSSIEMFPLVKEKYPTINFGKYNPLIELANPDMSVDEYFKLRLMELTPNQQIRSRNATFNSDNGFRNDVWVPLSHININKAIDITGYLDPVSRNIYNYLDLKNKFIEKDQGSDDCVEENDDTKSSTDDNEEESLAKDNDSESRAEFIDQDTDMSNNDLIPQILKPTTFILAEWTDESANRVFTQDKVVDWETPAELKNIALEDERKKRQMDGEKKITLDDCLNLFAKKEVLGMNDSWYCPTCKEHRQATKQLQLWSTPDILLIHLKRFENQSSFSDKIDDTVYFPITDLDLSPYVVNNDESKSTIYDLVSVDNHYGGLGGGHYTAYVKNFVDKKWYYFDDSRVTETVPERSIAGSAYLLFYMRRSDNTVGGEELKNLILKARSEFNLKLQEFSKRQESLFLTNQTDEEDTSGEEDNEDDTDSRLNLNEADKSDFPVEDQSGSSRSTDYSIESMEVGYSKANEVDNTNGDNSGRRKLRMLNKKYNVSTANSPASLSPSEDSDGNSVSIIRSESDSVSTPGSDEVAKSPVKE</sequence>
<feature type="domain" description="DUSP" evidence="10">
    <location>
        <begin position="77"/>
        <end position="179"/>
    </location>
</feature>
<dbReference type="PROSITE" id="PS51283">
    <property type="entry name" value="DUSP"/>
    <property type="match status" value="1"/>
</dbReference>
<dbReference type="CDD" id="cd02674">
    <property type="entry name" value="Peptidase_C19R"/>
    <property type="match status" value="1"/>
</dbReference>
<dbReference type="PROSITE" id="PS50235">
    <property type="entry name" value="USP_3"/>
    <property type="match status" value="1"/>
</dbReference>
<feature type="region of interest" description="Disordered" evidence="8">
    <location>
        <begin position="804"/>
        <end position="836"/>
    </location>
</feature>
<name>A7TGT6_VANPO</name>
<feature type="compositionally biased region" description="Acidic residues" evidence="8">
    <location>
        <begin position="1098"/>
        <end position="1113"/>
    </location>
</feature>
<reference evidence="11 12" key="1">
    <citation type="journal article" date="2007" name="Proc. Natl. Acad. Sci. U.S.A.">
        <title>Independent sorting-out of thousands of duplicated gene pairs in two yeast species descended from a whole-genome duplication.</title>
        <authorList>
            <person name="Scannell D.R."/>
            <person name="Frank A.C."/>
            <person name="Conant G.C."/>
            <person name="Byrne K.P."/>
            <person name="Woolfit M."/>
            <person name="Wolfe K.H."/>
        </authorList>
    </citation>
    <scope>NUCLEOTIDE SEQUENCE [LARGE SCALE GENOMIC DNA]</scope>
    <source>
        <strain evidence="12">ATCC 22028 / DSM 70294 / BCRC 21397 / CBS 2163 / NBRC 10782 / NRRL Y-8283 / UCD 57-17</strain>
    </source>
</reference>
<dbReference type="PANTHER" id="PTHR21646">
    <property type="entry name" value="UBIQUITIN CARBOXYL-TERMINAL HYDROLASE"/>
    <property type="match status" value="1"/>
</dbReference>
<gene>
    <name evidence="11" type="ORF">Kpol_2001p54</name>
</gene>
<dbReference type="EMBL" id="DS480388">
    <property type="protein sequence ID" value="EDO18549.1"/>
    <property type="molecule type" value="Genomic_DNA"/>
</dbReference>
<dbReference type="RefSeq" id="XP_001646407.1">
    <property type="nucleotide sequence ID" value="XM_001646357.1"/>
</dbReference>
<evidence type="ECO:0000256" key="2">
    <source>
        <dbReference type="ARBA" id="ARBA00009085"/>
    </source>
</evidence>
<dbReference type="InterPro" id="IPR050185">
    <property type="entry name" value="Ub_carboxyl-term_hydrolase"/>
</dbReference>
<evidence type="ECO:0000259" key="10">
    <source>
        <dbReference type="PROSITE" id="PS51283"/>
    </source>
</evidence>
<dbReference type="EC" id="3.4.19.12" evidence="3"/>
<evidence type="ECO:0000256" key="6">
    <source>
        <dbReference type="ARBA" id="ARBA00022801"/>
    </source>
</evidence>
<feature type="compositionally biased region" description="Polar residues" evidence="8">
    <location>
        <begin position="1132"/>
        <end position="1142"/>
    </location>
</feature>
<dbReference type="STRING" id="436907.A7TGT6"/>
<dbReference type="InterPro" id="IPR001394">
    <property type="entry name" value="Peptidase_C19_UCH"/>
</dbReference>
<feature type="compositionally biased region" description="Basic and acidic residues" evidence="8">
    <location>
        <begin position="826"/>
        <end position="836"/>
    </location>
</feature>
<dbReference type="InterPro" id="IPR038765">
    <property type="entry name" value="Papain-like_cys_pep_sf"/>
</dbReference>
<dbReference type="HOGENOM" id="CLU_001060_7_1_1"/>
<dbReference type="InParanoid" id="A7TGT6"/>
<keyword evidence="4" id="KW-0645">Protease</keyword>
<dbReference type="SUPFAM" id="SSF54001">
    <property type="entry name" value="Cysteine proteinases"/>
    <property type="match status" value="1"/>
</dbReference>
<dbReference type="Gene3D" id="3.90.70.10">
    <property type="entry name" value="Cysteine proteinases"/>
    <property type="match status" value="2"/>
</dbReference>
<feature type="region of interest" description="Disordered" evidence="8">
    <location>
        <begin position="1092"/>
        <end position="1223"/>
    </location>
</feature>
<dbReference type="InterPro" id="IPR006615">
    <property type="entry name" value="Pept_C19_DUSP"/>
</dbReference>
<proteinExistence type="inferred from homology"/>
<dbReference type="Proteomes" id="UP000000267">
    <property type="component" value="Unassembled WGS sequence"/>
</dbReference>
<dbReference type="AlphaFoldDB" id="A7TGT6"/>
<evidence type="ECO:0000259" key="9">
    <source>
        <dbReference type="PROSITE" id="PS50235"/>
    </source>
</evidence>
<dbReference type="PANTHER" id="PTHR21646:SF24">
    <property type="entry name" value="UBIQUITIN CARBOXYL-TERMINAL HYDROLASE"/>
    <property type="match status" value="1"/>
</dbReference>
<evidence type="ECO:0000256" key="5">
    <source>
        <dbReference type="ARBA" id="ARBA00022786"/>
    </source>
</evidence>
<dbReference type="InterPro" id="IPR018200">
    <property type="entry name" value="USP_CS"/>
</dbReference>
<dbReference type="MEROPS" id="C19.103"/>
<evidence type="ECO:0000256" key="1">
    <source>
        <dbReference type="ARBA" id="ARBA00000707"/>
    </source>
</evidence>
<dbReference type="GO" id="GO:0010637">
    <property type="term" value="P:negative regulation of mitochondrial fusion"/>
    <property type="evidence" value="ECO:0007669"/>
    <property type="project" value="EnsemblFungi"/>
</dbReference>
<dbReference type="PROSITE" id="PS00973">
    <property type="entry name" value="USP_2"/>
    <property type="match status" value="1"/>
</dbReference>
<dbReference type="InterPro" id="IPR028889">
    <property type="entry name" value="USP"/>
</dbReference>
<dbReference type="GO" id="GO:0016579">
    <property type="term" value="P:protein deubiquitination"/>
    <property type="evidence" value="ECO:0007669"/>
    <property type="project" value="EnsemblFungi"/>
</dbReference>
<organism evidence="12">
    <name type="scientific">Vanderwaltozyma polyspora (strain ATCC 22028 / DSM 70294 / BCRC 21397 / CBS 2163 / NBRC 10782 / NRRL Y-8283 / UCD 57-17)</name>
    <name type="common">Kluyveromyces polysporus</name>
    <dbReference type="NCBI Taxonomy" id="436907"/>
    <lineage>
        <taxon>Eukaryota</taxon>
        <taxon>Fungi</taxon>
        <taxon>Dikarya</taxon>
        <taxon>Ascomycota</taxon>
        <taxon>Saccharomycotina</taxon>
        <taxon>Saccharomycetes</taxon>
        <taxon>Saccharomycetales</taxon>
        <taxon>Saccharomycetaceae</taxon>
        <taxon>Vanderwaltozyma</taxon>
    </lineage>
</organism>
<evidence type="ECO:0000313" key="11">
    <source>
        <dbReference type="EMBL" id="EDO18549.1"/>
    </source>
</evidence>
<dbReference type="FunCoup" id="A7TGT6">
    <property type="interactions" value="874"/>
</dbReference>
<keyword evidence="12" id="KW-1185">Reference proteome</keyword>
<dbReference type="Pfam" id="PF06337">
    <property type="entry name" value="DUSP"/>
    <property type="match status" value="1"/>
</dbReference>
<accession>A7TGT6</accession>
<evidence type="ECO:0000256" key="7">
    <source>
        <dbReference type="ARBA" id="ARBA00022807"/>
    </source>
</evidence>
<evidence type="ECO:0000256" key="4">
    <source>
        <dbReference type="ARBA" id="ARBA00022670"/>
    </source>
</evidence>
<dbReference type="GO" id="GO:0004843">
    <property type="term" value="F:cysteine-type deubiquitinase activity"/>
    <property type="evidence" value="ECO:0007669"/>
    <property type="project" value="UniProtKB-EC"/>
</dbReference>
<protein>
    <recommendedName>
        <fullName evidence="3">ubiquitinyl hydrolase 1</fullName>
        <ecNumber evidence="3">3.4.19.12</ecNumber>
    </recommendedName>
</protein>
<dbReference type="Gene3D" id="3.30.2230.10">
    <property type="entry name" value="DUSP-like"/>
    <property type="match status" value="1"/>
</dbReference>
<keyword evidence="5" id="KW-0833">Ubl conjugation pathway</keyword>
<evidence type="ECO:0000313" key="12">
    <source>
        <dbReference type="Proteomes" id="UP000000267"/>
    </source>
</evidence>
<dbReference type="PROSITE" id="PS00972">
    <property type="entry name" value="USP_1"/>
    <property type="match status" value="1"/>
</dbReference>
<dbReference type="GO" id="GO:0006508">
    <property type="term" value="P:proteolysis"/>
    <property type="evidence" value="ECO:0007669"/>
    <property type="project" value="UniProtKB-KW"/>
</dbReference>
<evidence type="ECO:0000256" key="8">
    <source>
        <dbReference type="SAM" id="MobiDB-lite"/>
    </source>
</evidence>
<dbReference type="GO" id="GO:0006974">
    <property type="term" value="P:DNA damage response"/>
    <property type="evidence" value="ECO:0007669"/>
    <property type="project" value="EnsemblFungi"/>
</dbReference>
<feature type="compositionally biased region" description="Polar residues" evidence="8">
    <location>
        <begin position="1176"/>
        <end position="1212"/>
    </location>
</feature>
<keyword evidence="7" id="KW-0788">Thiol protease</keyword>
<dbReference type="InterPro" id="IPR035927">
    <property type="entry name" value="DUSP-like_sf"/>
</dbReference>
<dbReference type="GeneID" id="5546845"/>
<feature type="domain" description="USP" evidence="9">
    <location>
        <begin position="342"/>
        <end position="1057"/>
    </location>
</feature>
<dbReference type="eggNOG" id="KOG1870">
    <property type="taxonomic scope" value="Eukaryota"/>
</dbReference>
<comment type="similarity">
    <text evidence="2">Belongs to the peptidase C19 family.</text>
</comment>
<dbReference type="PhylomeDB" id="A7TGT6"/>